<dbReference type="EMBL" id="LYOZ01000003">
    <property type="protein sequence ID" value="OCH99047.1"/>
    <property type="molecule type" value="Genomic_DNA"/>
</dbReference>
<dbReference type="RefSeq" id="WP_065620464.1">
    <property type="nucleotide sequence ID" value="NZ_LYOZ01000003.1"/>
</dbReference>
<feature type="region of interest" description="Disordered" evidence="1">
    <location>
        <begin position="1"/>
        <end position="44"/>
    </location>
</feature>
<name>A0ABX2XWM1_9GAMM</name>
<evidence type="ECO:0000313" key="2">
    <source>
        <dbReference type="EMBL" id="OCH99047.1"/>
    </source>
</evidence>
<evidence type="ECO:0008006" key="4">
    <source>
        <dbReference type="Google" id="ProtNLM"/>
    </source>
</evidence>
<proteinExistence type="predicted"/>
<dbReference type="Proteomes" id="UP000093336">
    <property type="component" value="Unassembled WGS sequence"/>
</dbReference>
<reference evidence="2 3" key="1">
    <citation type="submission" date="2016-05" db="EMBL/GenBank/DDBJ databases">
        <authorList>
            <person name="Prochazka B."/>
            <person name="Indra A."/>
            <person name="Hasenberger P."/>
            <person name="Blaschitz M."/>
            <person name="Wagner L."/>
            <person name="Wewalka G."/>
            <person name="Sorschag S."/>
            <person name="Schmid D."/>
            <person name="Ruppitsch W."/>
        </authorList>
    </citation>
    <scope>NUCLEOTIDE SEQUENCE [LARGE SCALE GENOMIC DNA]</scope>
    <source>
        <strain evidence="2 3">974010_12</strain>
    </source>
</reference>
<feature type="compositionally biased region" description="Polar residues" evidence="1">
    <location>
        <begin position="1"/>
        <end position="23"/>
    </location>
</feature>
<keyword evidence="3" id="KW-1185">Reference proteome</keyword>
<organism evidence="2 3">
    <name type="scientific">Legionella jamestowniensis</name>
    <dbReference type="NCBI Taxonomy" id="455"/>
    <lineage>
        <taxon>Bacteria</taxon>
        <taxon>Pseudomonadati</taxon>
        <taxon>Pseudomonadota</taxon>
        <taxon>Gammaproteobacteria</taxon>
        <taxon>Legionellales</taxon>
        <taxon>Legionellaceae</taxon>
        <taxon>Legionella</taxon>
    </lineage>
</organism>
<protein>
    <recommendedName>
        <fullName evidence="4">Avirulence protein AvrBs3</fullName>
    </recommendedName>
</protein>
<gene>
    <name evidence="2" type="ORF">A8135_09905</name>
</gene>
<evidence type="ECO:0000313" key="3">
    <source>
        <dbReference type="Proteomes" id="UP000093336"/>
    </source>
</evidence>
<dbReference type="Gene3D" id="6.10.140.500">
    <property type="match status" value="2"/>
</dbReference>
<sequence>MTSNPTLLNPESTVANSTPPINSNRKRKPIDDQKNRRNKKSKLSPELLQTIDAAELSKTIKDKLIQFGIKPDFFLTESTNLNQLGYSEKQIRCILLNHSSLKTVQHLKNWHKELIATFNHEQLTQIIKRGGVSNLEGVKHHYQDLIKLGFTTAQIAKMASAHGGPYTLKAVIDKYKQLSNQLDHNTIVKLVSKDGGSWGVAVAITSPFTKVQSHFTKKQLQTINSHPNGKKNCETLVENYAEFKQLGLNEEEMLKVVNHQSGELNTQIFLLIFTSFIKLGFTKDQIIMMVNHDGGFRNLLEVNENIQTLIENYQLSIDEIVKLASHNGGNYNLVAYIEQSTFLSKLGFTKNQIITIASQNCGARNLAWLAQDHETFIEKFGLSFEEIVNLLTQNSDLNLRSHYENLLQDIHELHSPVLVNERVQELAQTHHQAYSSFVFFNQPREAFESNENQDSYNNELKS</sequence>
<evidence type="ECO:0000256" key="1">
    <source>
        <dbReference type="SAM" id="MobiDB-lite"/>
    </source>
</evidence>
<comment type="caution">
    <text evidence="2">The sequence shown here is derived from an EMBL/GenBank/DDBJ whole genome shotgun (WGS) entry which is preliminary data.</text>
</comment>
<accession>A0ABX2XWM1</accession>